<dbReference type="GO" id="GO:0009847">
    <property type="term" value="P:spore germination"/>
    <property type="evidence" value="ECO:0007669"/>
    <property type="project" value="InterPro"/>
</dbReference>
<name>A0A806TGK4_PRIMG</name>
<evidence type="ECO:0000256" key="8">
    <source>
        <dbReference type="SAM" id="Phobius"/>
    </source>
</evidence>
<evidence type="ECO:0000256" key="5">
    <source>
        <dbReference type="ARBA" id="ARBA00022692"/>
    </source>
</evidence>
<proteinExistence type="inferred from homology"/>
<dbReference type="Pfam" id="PF03845">
    <property type="entry name" value="Spore_permease"/>
    <property type="match status" value="1"/>
</dbReference>
<accession>A0A806TGK4</accession>
<feature type="transmembrane region" description="Helical" evidence="8">
    <location>
        <begin position="307"/>
        <end position="327"/>
    </location>
</feature>
<keyword evidence="3" id="KW-0813">Transport</keyword>
<feature type="transmembrane region" description="Helical" evidence="8">
    <location>
        <begin position="86"/>
        <end position="106"/>
    </location>
</feature>
<gene>
    <name evidence="9" type="primary">yndE_5</name>
    <name evidence="9" type="ORF">AS52_02257</name>
</gene>
<feature type="transmembrane region" description="Helical" evidence="8">
    <location>
        <begin position="40"/>
        <end position="65"/>
    </location>
</feature>
<feature type="transmembrane region" description="Helical" evidence="8">
    <location>
        <begin position="265"/>
        <end position="287"/>
    </location>
</feature>
<feature type="transmembrane region" description="Helical" evidence="8">
    <location>
        <begin position="118"/>
        <end position="136"/>
    </location>
</feature>
<feature type="transmembrane region" description="Helical" evidence="8">
    <location>
        <begin position="219"/>
        <end position="245"/>
    </location>
</feature>
<evidence type="ECO:0000256" key="7">
    <source>
        <dbReference type="ARBA" id="ARBA00023136"/>
    </source>
</evidence>
<comment type="subcellular location">
    <subcellularLocation>
        <location evidence="1">Membrane</location>
        <topology evidence="1">Multi-pass membrane protein</topology>
    </subcellularLocation>
</comment>
<dbReference type="Proteomes" id="UP000036410">
    <property type="component" value="Chromosome"/>
</dbReference>
<evidence type="ECO:0000313" key="9">
    <source>
        <dbReference type="EMBL" id="AKP77222.1"/>
    </source>
</evidence>
<keyword evidence="4" id="KW-0309">Germination</keyword>
<keyword evidence="5 8" id="KW-0812">Transmembrane</keyword>
<feature type="transmembrane region" description="Helical" evidence="8">
    <location>
        <begin position="12"/>
        <end position="34"/>
    </location>
</feature>
<dbReference type="RefSeq" id="WP_033578904.1">
    <property type="nucleotide sequence ID" value="NZ_CP010586.1"/>
</dbReference>
<evidence type="ECO:0000256" key="6">
    <source>
        <dbReference type="ARBA" id="ARBA00022989"/>
    </source>
</evidence>
<dbReference type="NCBIfam" id="TIGR00912">
    <property type="entry name" value="2A0309"/>
    <property type="match status" value="1"/>
</dbReference>
<feature type="transmembrane region" description="Helical" evidence="8">
    <location>
        <begin position="339"/>
        <end position="361"/>
    </location>
</feature>
<feature type="transmembrane region" description="Helical" evidence="8">
    <location>
        <begin position="187"/>
        <end position="207"/>
    </location>
</feature>
<keyword evidence="6 8" id="KW-1133">Transmembrane helix</keyword>
<organism evidence="9 10">
    <name type="scientific">Priestia megaterium Q3</name>
    <dbReference type="NCBI Taxonomy" id="1452722"/>
    <lineage>
        <taxon>Bacteria</taxon>
        <taxon>Bacillati</taxon>
        <taxon>Bacillota</taxon>
        <taxon>Bacilli</taxon>
        <taxon>Bacillales</taxon>
        <taxon>Bacillaceae</taxon>
        <taxon>Priestia</taxon>
    </lineage>
</organism>
<keyword evidence="7 8" id="KW-0472">Membrane</keyword>
<dbReference type="PANTHER" id="PTHR34975:SF2">
    <property type="entry name" value="SPORE GERMINATION PROTEIN A2"/>
    <property type="match status" value="1"/>
</dbReference>
<dbReference type="EMBL" id="CP010586">
    <property type="protein sequence ID" value="AKP77222.1"/>
    <property type="molecule type" value="Genomic_DNA"/>
</dbReference>
<evidence type="ECO:0000256" key="4">
    <source>
        <dbReference type="ARBA" id="ARBA00022544"/>
    </source>
</evidence>
<comment type="similarity">
    <text evidence="2">Belongs to the amino acid-polyamine-organocation (APC) superfamily. Spore germination protein (SGP) (TC 2.A.3.9) family.</text>
</comment>
<sequence length="375" mass="42269">MKPVVKISTIQFRMLVMLYTIGSTIVIAPAAMTVDSKQTAWIPAILGVACGFVLVKVYIALGLLFKDKNLVEINDVVFGKYLGKGVSCLFVLSTVITCSRIVYYVGSFLNTHIMMETPLLAIHIIFMLVVVFGARLGLETIARCCEIFFPWFVGLLGIFIFSLTPQMKLENLMPLMDIHLKPLTHSVLIFLSITYFTFAPLMMIFPLHLRKPEKGAKALMSGSLLGGFIMVIVIFSCIIVIGSYHSSTTMFPVYEMAKRIEVGNFLQGIEVIIAIIWFLTLFFKVSLYFHASTAGLCHIFNINETRFLTLPMGLIVTTFSIIVYPTITYQKTWLAETWIPYSFLMGALYPFILLIIGWIRFKPAKIKIKKIIKST</sequence>
<dbReference type="PANTHER" id="PTHR34975">
    <property type="entry name" value="SPORE GERMINATION PROTEIN A2"/>
    <property type="match status" value="1"/>
</dbReference>
<dbReference type="AlphaFoldDB" id="A0A806TGK4"/>
<evidence type="ECO:0000313" key="10">
    <source>
        <dbReference type="Proteomes" id="UP000036410"/>
    </source>
</evidence>
<protein>
    <submittedName>
        <fullName evidence="9">Spore germination protein YndE</fullName>
    </submittedName>
</protein>
<dbReference type="GO" id="GO:0016020">
    <property type="term" value="C:membrane"/>
    <property type="evidence" value="ECO:0007669"/>
    <property type="project" value="UniProtKB-SubCell"/>
</dbReference>
<reference evidence="9 10" key="1">
    <citation type="submission" date="2015-01" db="EMBL/GenBank/DDBJ databases">
        <title>Genome sequence of bacillus megaterium Q3.</title>
        <authorList>
            <person name="Wang Y."/>
            <person name="Luo K."/>
            <person name="Bai L."/>
            <person name="Luo F."/>
        </authorList>
    </citation>
    <scope>NUCLEOTIDE SEQUENCE [LARGE SCALE GENOMIC DNA]</scope>
    <source>
        <strain evidence="9 10">Q3</strain>
    </source>
</reference>
<evidence type="ECO:0000256" key="1">
    <source>
        <dbReference type="ARBA" id="ARBA00004141"/>
    </source>
</evidence>
<feature type="transmembrane region" description="Helical" evidence="8">
    <location>
        <begin position="148"/>
        <end position="167"/>
    </location>
</feature>
<evidence type="ECO:0000256" key="3">
    <source>
        <dbReference type="ARBA" id="ARBA00022448"/>
    </source>
</evidence>
<dbReference type="InterPro" id="IPR004761">
    <property type="entry name" value="Spore_GerAB"/>
</dbReference>
<evidence type="ECO:0000256" key="2">
    <source>
        <dbReference type="ARBA" id="ARBA00007998"/>
    </source>
</evidence>